<sequence>MFHSRWLRQVTVMACLGLTAPALAHDDSLDIVAPWEINSPDPSRAGHVFLRMQVAETLTDTDREGRLSPGLATDWQVSEDQLTWRFAIRQGVQFHDGTELTAALAADALQRAASRPGMLDQAPIAAIEAQGSDVVIVLDSPYALLPALLAHSSMQILAPASFGADGQALQVIGTGPYAVTSLQAPQRLAVTRFDAYWGEPAAIEHASYLAAPRGETRALMAQSGDADIVYTLDPASRLRLERTANVALFAEPIPRTVAIKINAAHPALAEREARQALSQAIDRRGIATGILRTPDAAANQLFPPALAAWHQPGLAEQRHDLEAARETLAALGWQRNAQGMLERDGQPFALTLTTFADRPELPIIATVLQDQWRQLGIDVSVNVGNASEIPAGHHDGSLDLGLMARNFGLVPDPLATLREDFGPQGGDWGAMNWSDPQLTELLETLSQTSLPPEQRQANIAEAATLLNQAMPVIPVAWYVQTAAVTQQVEGFSIDPLERSYRLSDLRWSDT</sequence>
<dbReference type="Gene3D" id="3.10.105.10">
    <property type="entry name" value="Dipeptide-binding Protein, Domain 3"/>
    <property type="match status" value="1"/>
</dbReference>
<feature type="chain" id="PRO_5020387698" evidence="1">
    <location>
        <begin position="25"/>
        <end position="510"/>
    </location>
</feature>
<keyword evidence="1" id="KW-0732">Signal</keyword>
<dbReference type="CDD" id="cd08490">
    <property type="entry name" value="PBP2_NikA_DppA_OppA_like_3"/>
    <property type="match status" value="1"/>
</dbReference>
<evidence type="ECO:0000259" key="2">
    <source>
        <dbReference type="Pfam" id="PF00496"/>
    </source>
</evidence>
<accession>A0A4R8FRZ8</accession>
<feature type="signal peptide" evidence="1">
    <location>
        <begin position="1"/>
        <end position="24"/>
    </location>
</feature>
<proteinExistence type="predicted"/>
<dbReference type="InterPro" id="IPR030678">
    <property type="entry name" value="Peptide/Ni-bd"/>
</dbReference>
<dbReference type="InterPro" id="IPR039424">
    <property type="entry name" value="SBP_5"/>
</dbReference>
<dbReference type="PIRSF" id="PIRSF002741">
    <property type="entry name" value="MppA"/>
    <property type="match status" value="1"/>
</dbReference>
<dbReference type="AlphaFoldDB" id="A0A4R8FRZ8"/>
<dbReference type="SUPFAM" id="SSF53850">
    <property type="entry name" value="Periplasmic binding protein-like II"/>
    <property type="match status" value="1"/>
</dbReference>
<gene>
    <name evidence="3" type="ORF">DFO67_10725</name>
</gene>
<dbReference type="GO" id="GO:0030288">
    <property type="term" value="C:outer membrane-bounded periplasmic space"/>
    <property type="evidence" value="ECO:0007669"/>
    <property type="project" value="UniProtKB-ARBA"/>
</dbReference>
<dbReference type="GO" id="GO:0043190">
    <property type="term" value="C:ATP-binding cassette (ABC) transporter complex"/>
    <property type="evidence" value="ECO:0007669"/>
    <property type="project" value="InterPro"/>
</dbReference>
<dbReference type="PANTHER" id="PTHR30290:SF83">
    <property type="entry name" value="ABC TRANSPORTER SUBSTRATE-BINDING PROTEIN"/>
    <property type="match status" value="1"/>
</dbReference>
<evidence type="ECO:0000313" key="3">
    <source>
        <dbReference type="EMBL" id="TDX29349.1"/>
    </source>
</evidence>
<feature type="domain" description="Solute-binding protein family 5" evidence="2">
    <location>
        <begin position="67"/>
        <end position="425"/>
    </location>
</feature>
<dbReference type="Gene3D" id="3.40.190.10">
    <property type="entry name" value="Periplasmic binding protein-like II"/>
    <property type="match status" value="1"/>
</dbReference>
<organism evidence="3 4">
    <name type="scientific">Modicisalibacter xianhensis</name>
    <dbReference type="NCBI Taxonomy" id="442341"/>
    <lineage>
        <taxon>Bacteria</taxon>
        <taxon>Pseudomonadati</taxon>
        <taxon>Pseudomonadota</taxon>
        <taxon>Gammaproteobacteria</taxon>
        <taxon>Oceanospirillales</taxon>
        <taxon>Halomonadaceae</taxon>
        <taxon>Modicisalibacter</taxon>
    </lineage>
</organism>
<reference evidence="3 4" key="1">
    <citation type="submission" date="2019-03" db="EMBL/GenBank/DDBJ databases">
        <title>Freshwater and sediment microbial communities from various areas in North America, analyzing microbe dynamics in response to fracking.</title>
        <authorList>
            <person name="Lamendella R."/>
        </authorList>
    </citation>
    <scope>NUCLEOTIDE SEQUENCE [LARGE SCALE GENOMIC DNA]</scope>
    <source>
        <strain evidence="3 4">6_TX</strain>
    </source>
</reference>
<dbReference type="PANTHER" id="PTHR30290">
    <property type="entry name" value="PERIPLASMIC BINDING COMPONENT OF ABC TRANSPORTER"/>
    <property type="match status" value="1"/>
</dbReference>
<comment type="caution">
    <text evidence="3">The sequence shown here is derived from an EMBL/GenBank/DDBJ whole genome shotgun (WGS) entry which is preliminary data.</text>
</comment>
<dbReference type="Proteomes" id="UP000294489">
    <property type="component" value="Unassembled WGS sequence"/>
</dbReference>
<dbReference type="InterPro" id="IPR000914">
    <property type="entry name" value="SBP_5_dom"/>
</dbReference>
<dbReference type="GO" id="GO:0015833">
    <property type="term" value="P:peptide transport"/>
    <property type="evidence" value="ECO:0007669"/>
    <property type="project" value="TreeGrafter"/>
</dbReference>
<name>A0A4R8FRZ8_9GAMM</name>
<dbReference type="EMBL" id="SOEC01000007">
    <property type="protein sequence ID" value="TDX29349.1"/>
    <property type="molecule type" value="Genomic_DNA"/>
</dbReference>
<dbReference type="GO" id="GO:1904680">
    <property type="term" value="F:peptide transmembrane transporter activity"/>
    <property type="evidence" value="ECO:0007669"/>
    <property type="project" value="TreeGrafter"/>
</dbReference>
<dbReference type="RefSeq" id="WP_134017630.1">
    <property type="nucleotide sequence ID" value="NZ_SOEC01000007.1"/>
</dbReference>
<dbReference type="Pfam" id="PF00496">
    <property type="entry name" value="SBP_bac_5"/>
    <property type="match status" value="1"/>
</dbReference>
<evidence type="ECO:0000313" key="4">
    <source>
        <dbReference type="Proteomes" id="UP000294489"/>
    </source>
</evidence>
<dbReference type="OrthoDB" id="9801912at2"/>
<protein>
    <submittedName>
        <fullName evidence="3">Peptide/nickel transport system substrate-binding protein</fullName>
    </submittedName>
</protein>
<evidence type="ECO:0000256" key="1">
    <source>
        <dbReference type="SAM" id="SignalP"/>
    </source>
</evidence>